<evidence type="ECO:0000256" key="2">
    <source>
        <dbReference type="ARBA" id="ARBA00022801"/>
    </source>
</evidence>
<dbReference type="CDD" id="cd07516">
    <property type="entry name" value="HAD_Pase"/>
    <property type="match status" value="1"/>
</dbReference>
<evidence type="ECO:0000313" key="3">
    <source>
        <dbReference type="EMBL" id="TCV95482.1"/>
    </source>
</evidence>
<dbReference type="Gene3D" id="3.40.50.1000">
    <property type="entry name" value="HAD superfamily/HAD-like"/>
    <property type="match status" value="1"/>
</dbReference>
<reference evidence="3 4" key="1">
    <citation type="submission" date="2019-03" db="EMBL/GenBank/DDBJ databases">
        <title>Genomic Encyclopedia of Type Strains, Phase IV (KMG-IV): sequencing the most valuable type-strain genomes for metagenomic binning, comparative biology and taxonomic classification.</title>
        <authorList>
            <person name="Goeker M."/>
        </authorList>
    </citation>
    <scope>NUCLEOTIDE SEQUENCE [LARGE SCALE GENOMIC DNA]</scope>
    <source>
        <strain evidence="3 4">DSM 19580</strain>
    </source>
</reference>
<dbReference type="Proteomes" id="UP000295719">
    <property type="component" value="Unassembled WGS sequence"/>
</dbReference>
<evidence type="ECO:0000256" key="1">
    <source>
        <dbReference type="ARBA" id="ARBA00022723"/>
    </source>
</evidence>
<dbReference type="SFLD" id="SFLDS00003">
    <property type="entry name" value="Haloacid_Dehalogenase"/>
    <property type="match status" value="1"/>
</dbReference>
<dbReference type="SFLD" id="SFLDG01144">
    <property type="entry name" value="C2.B.4:_PGP_Like"/>
    <property type="match status" value="1"/>
</dbReference>
<dbReference type="NCBIfam" id="TIGR00099">
    <property type="entry name" value="Cof-subfamily"/>
    <property type="match status" value="1"/>
</dbReference>
<evidence type="ECO:0008006" key="5">
    <source>
        <dbReference type="Google" id="ProtNLM"/>
    </source>
</evidence>
<evidence type="ECO:0000313" key="4">
    <source>
        <dbReference type="Proteomes" id="UP000295719"/>
    </source>
</evidence>
<protein>
    <recommendedName>
        <fullName evidence="5">Sugar-phosphatase</fullName>
    </recommendedName>
</protein>
<organism evidence="3 4">
    <name type="scientific">Biostraticola tofi</name>
    <dbReference type="NCBI Taxonomy" id="466109"/>
    <lineage>
        <taxon>Bacteria</taxon>
        <taxon>Pseudomonadati</taxon>
        <taxon>Pseudomonadota</taxon>
        <taxon>Gammaproteobacteria</taxon>
        <taxon>Enterobacterales</taxon>
        <taxon>Bruguierivoracaceae</taxon>
        <taxon>Biostraticola</taxon>
    </lineage>
</organism>
<keyword evidence="1" id="KW-0479">Metal-binding</keyword>
<keyword evidence="4" id="KW-1185">Reference proteome</keyword>
<dbReference type="PANTHER" id="PTHR10000:SF8">
    <property type="entry name" value="HAD SUPERFAMILY HYDROLASE-LIKE, TYPE 3"/>
    <property type="match status" value="1"/>
</dbReference>
<dbReference type="SUPFAM" id="SSF56784">
    <property type="entry name" value="HAD-like"/>
    <property type="match status" value="1"/>
</dbReference>
<dbReference type="GO" id="GO:0005829">
    <property type="term" value="C:cytosol"/>
    <property type="evidence" value="ECO:0007669"/>
    <property type="project" value="TreeGrafter"/>
</dbReference>
<dbReference type="GO" id="GO:0000287">
    <property type="term" value="F:magnesium ion binding"/>
    <property type="evidence" value="ECO:0007669"/>
    <property type="project" value="UniProtKB-ARBA"/>
</dbReference>
<comment type="caution">
    <text evidence="3">The sequence shown here is derived from an EMBL/GenBank/DDBJ whole genome shotgun (WGS) entry which is preliminary data.</text>
</comment>
<dbReference type="Gene3D" id="3.30.1240.10">
    <property type="match status" value="1"/>
</dbReference>
<dbReference type="AlphaFoldDB" id="A0A4R3YSU1"/>
<dbReference type="InterPro" id="IPR036412">
    <property type="entry name" value="HAD-like_sf"/>
</dbReference>
<dbReference type="EMBL" id="SMCR01000005">
    <property type="protein sequence ID" value="TCV95482.1"/>
    <property type="molecule type" value="Genomic_DNA"/>
</dbReference>
<sequence length="271" mass="29867">MAIKLIAIDMDGTLLDHKHEITPAVKQAIGAAREKGVYVALATGRPFIGIDKYLLELDLKQDDNFCITNNGALVQRTTNGDCLAQATLNIDDYRYLESLSRQLGVHFHALTFTTLYTANRDISRYTVYEASLTGMPFKFRTVDEMTADMTFPKVMMIDDPKVLDDAISRIPAEAFERFTIMKSAEYYLELLNKKANKGAAVKALADKLNIDACEVMTLGDQANDLAMINYAGTGVAMGNAIDEVKAASQYVTKTNMEDGVAVAIHKFVLDA</sequence>
<dbReference type="RefSeq" id="WP_131865761.1">
    <property type="nucleotide sequence ID" value="NZ_SMCR01000005.1"/>
</dbReference>
<name>A0A4R3YSU1_9GAMM</name>
<dbReference type="GO" id="GO:0016791">
    <property type="term" value="F:phosphatase activity"/>
    <property type="evidence" value="ECO:0007669"/>
    <property type="project" value="UniProtKB-ARBA"/>
</dbReference>
<dbReference type="InterPro" id="IPR006379">
    <property type="entry name" value="HAD-SF_hydro_IIB"/>
</dbReference>
<dbReference type="OrthoDB" id="9781413at2"/>
<dbReference type="Pfam" id="PF08282">
    <property type="entry name" value="Hydrolase_3"/>
    <property type="match status" value="1"/>
</dbReference>
<dbReference type="PANTHER" id="PTHR10000">
    <property type="entry name" value="PHOSPHOSERINE PHOSPHATASE"/>
    <property type="match status" value="1"/>
</dbReference>
<dbReference type="InterPro" id="IPR000150">
    <property type="entry name" value="Cof"/>
</dbReference>
<dbReference type="InterPro" id="IPR023214">
    <property type="entry name" value="HAD_sf"/>
</dbReference>
<dbReference type="SFLD" id="SFLDG01140">
    <property type="entry name" value="C2.B:_Phosphomannomutase_and_P"/>
    <property type="match status" value="1"/>
</dbReference>
<keyword evidence="2" id="KW-0378">Hydrolase</keyword>
<dbReference type="PROSITE" id="PS01229">
    <property type="entry name" value="COF_2"/>
    <property type="match status" value="1"/>
</dbReference>
<accession>A0A4R3YSU1</accession>
<dbReference type="NCBIfam" id="NF007806">
    <property type="entry name" value="PRK10513.1"/>
    <property type="match status" value="1"/>
</dbReference>
<gene>
    <name evidence="3" type="ORF">EDC52_10584</name>
</gene>
<dbReference type="NCBIfam" id="TIGR01484">
    <property type="entry name" value="HAD-SF-IIB"/>
    <property type="match status" value="1"/>
</dbReference>
<proteinExistence type="predicted"/>